<feature type="transmembrane region" description="Helical" evidence="9">
    <location>
        <begin position="147"/>
        <end position="174"/>
    </location>
</feature>
<keyword evidence="7 9" id="KW-1133">Transmembrane helix</keyword>
<comment type="similarity">
    <text evidence="2 9">Belongs to the ABC-2 integral membrane protein family.</text>
</comment>
<evidence type="ECO:0000256" key="8">
    <source>
        <dbReference type="ARBA" id="ARBA00023136"/>
    </source>
</evidence>
<feature type="transmembrane region" description="Helical" evidence="9">
    <location>
        <begin position="72"/>
        <end position="94"/>
    </location>
</feature>
<dbReference type="PROSITE" id="PS51012">
    <property type="entry name" value="ABC_TM2"/>
    <property type="match status" value="1"/>
</dbReference>
<proteinExistence type="inferred from homology"/>
<feature type="transmembrane region" description="Helical" evidence="9">
    <location>
        <begin position="284"/>
        <end position="305"/>
    </location>
</feature>
<keyword evidence="5" id="KW-0997">Cell inner membrane</keyword>
<dbReference type="AlphaFoldDB" id="A0A0M4MFQ6"/>
<evidence type="ECO:0000256" key="9">
    <source>
        <dbReference type="RuleBase" id="RU361157"/>
    </source>
</evidence>
<dbReference type="Pfam" id="PF01061">
    <property type="entry name" value="ABC2_membrane"/>
    <property type="match status" value="1"/>
</dbReference>
<dbReference type="PANTHER" id="PTHR30413:SF8">
    <property type="entry name" value="TRANSPORT PERMEASE PROTEIN"/>
    <property type="match status" value="1"/>
</dbReference>
<dbReference type="GO" id="GO:0140359">
    <property type="term" value="F:ABC-type transporter activity"/>
    <property type="evidence" value="ECO:0007669"/>
    <property type="project" value="InterPro"/>
</dbReference>
<keyword evidence="3 9" id="KW-0813">Transport</keyword>
<evidence type="ECO:0000256" key="3">
    <source>
        <dbReference type="ARBA" id="ARBA00022448"/>
    </source>
</evidence>
<dbReference type="Proteomes" id="UP000067206">
    <property type="component" value="Chromosome"/>
</dbReference>
<evidence type="ECO:0000256" key="6">
    <source>
        <dbReference type="ARBA" id="ARBA00022692"/>
    </source>
</evidence>
<keyword evidence="4 9" id="KW-1003">Cell membrane</keyword>
<comment type="caution">
    <text evidence="9">Lacks conserved residue(s) required for the propagation of feature annotation.</text>
</comment>
<keyword evidence="8 9" id="KW-0472">Membrane</keyword>
<evidence type="ECO:0000313" key="10">
    <source>
        <dbReference type="EMBL" id="ALE08592.1"/>
    </source>
</evidence>
<organism evidence="10 11">
    <name type="scientific">Bifidobacterium longum subsp. infantis</name>
    <dbReference type="NCBI Taxonomy" id="1682"/>
    <lineage>
        <taxon>Bacteria</taxon>
        <taxon>Bacillati</taxon>
        <taxon>Actinomycetota</taxon>
        <taxon>Actinomycetes</taxon>
        <taxon>Bifidobacteriales</taxon>
        <taxon>Bifidobacteriaceae</taxon>
        <taxon>Bifidobacterium</taxon>
    </lineage>
</organism>
<gene>
    <name evidence="10" type="ORF">RY67_529</name>
</gene>
<dbReference type="InterPro" id="IPR013525">
    <property type="entry name" value="ABC2_TM"/>
</dbReference>
<dbReference type="InterPro" id="IPR047817">
    <property type="entry name" value="ABC2_TM_bact-type"/>
</dbReference>
<sequence>MNSSAKIFVIEDNGSEYLSVSGSCSFASGGIVVDRMLFVEQLVQKIRNRYGYAWTVLRGLVKTDFKLRYQGSFLGIAWSVLKPLMMFCVMYVVFGKFLRMSDGTSTYPVVLLLGISSWQFVTESTNVGLRAVVDRGDLLRKVHFPNYIVVVSATIGALIGYAINLVVVLVFALISGVRLTWRVVLLPFNIVELYAVTLALTLLMATMYVYFRDIAHIWEVLQQLVFYSMPIIYPLTYVTDRGGWIADAARLELLNPFAQTIQDIRHNFIAPETQPTIWNQFGNWGVRLFPIALTVALLWLGIYLFRRNSRKFAEVM</sequence>
<keyword evidence="6 9" id="KW-0812">Transmembrane</keyword>
<evidence type="ECO:0000256" key="4">
    <source>
        <dbReference type="ARBA" id="ARBA00022475"/>
    </source>
</evidence>
<dbReference type="PATRIC" id="fig|1682.24.peg.512"/>
<evidence type="ECO:0000256" key="5">
    <source>
        <dbReference type="ARBA" id="ARBA00022519"/>
    </source>
</evidence>
<accession>A0A0M4MFQ6</accession>
<dbReference type="GO" id="GO:0005886">
    <property type="term" value="C:plasma membrane"/>
    <property type="evidence" value="ECO:0007669"/>
    <property type="project" value="UniProtKB-SubCell"/>
</dbReference>
<evidence type="ECO:0000256" key="1">
    <source>
        <dbReference type="ARBA" id="ARBA00004429"/>
    </source>
</evidence>
<reference evidence="10 11" key="1">
    <citation type="submission" date="2014-12" db="EMBL/GenBank/DDBJ databases">
        <title>Complete genome sequence of Bifidobacterium longum subsp. infantis BT1.</title>
        <authorList>
            <person name="Kim J.F."/>
            <person name="Kwak M.-J."/>
        </authorList>
    </citation>
    <scope>NUCLEOTIDE SEQUENCE [LARGE SCALE GENOMIC DNA]</scope>
    <source>
        <strain evidence="10 11">BT1</strain>
    </source>
</reference>
<evidence type="ECO:0000313" key="11">
    <source>
        <dbReference type="Proteomes" id="UP000067206"/>
    </source>
</evidence>
<protein>
    <recommendedName>
        <fullName evidence="9">Transport permease protein</fullName>
    </recommendedName>
</protein>
<name>A0A0M4MFQ6_BIFLI</name>
<dbReference type="PANTHER" id="PTHR30413">
    <property type="entry name" value="INNER MEMBRANE TRANSPORT PERMEASE"/>
    <property type="match status" value="1"/>
</dbReference>
<evidence type="ECO:0000256" key="7">
    <source>
        <dbReference type="ARBA" id="ARBA00022989"/>
    </source>
</evidence>
<dbReference type="EMBL" id="CP010411">
    <property type="protein sequence ID" value="ALE08592.1"/>
    <property type="molecule type" value="Genomic_DNA"/>
</dbReference>
<evidence type="ECO:0000256" key="2">
    <source>
        <dbReference type="ARBA" id="ARBA00007783"/>
    </source>
</evidence>
<dbReference type="GO" id="GO:0015920">
    <property type="term" value="P:lipopolysaccharide transport"/>
    <property type="evidence" value="ECO:0007669"/>
    <property type="project" value="TreeGrafter"/>
</dbReference>
<feature type="transmembrane region" description="Helical" evidence="9">
    <location>
        <begin position="186"/>
        <end position="211"/>
    </location>
</feature>
<comment type="subcellular location">
    <subcellularLocation>
        <location evidence="1">Cell inner membrane</location>
        <topology evidence="1">Multi-pass membrane protein</topology>
    </subcellularLocation>
    <subcellularLocation>
        <location evidence="9">Cell membrane</location>
        <topology evidence="9">Multi-pass membrane protein</topology>
    </subcellularLocation>
</comment>